<keyword evidence="2" id="KW-0863">Zinc-finger</keyword>
<name>A0A1C7M9J1_GRIFR</name>
<dbReference type="GO" id="GO:0003676">
    <property type="term" value="F:nucleic acid binding"/>
    <property type="evidence" value="ECO:0007669"/>
    <property type="project" value="InterPro"/>
</dbReference>
<dbReference type="SUPFAM" id="SSF57756">
    <property type="entry name" value="Retrovirus zinc finger-like domains"/>
    <property type="match status" value="1"/>
</dbReference>
<organism evidence="4 5">
    <name type="scientific">Grifola frondosa</name>
    <name type="common">Maitake</name>
    <name type="synonym">Polyporus frondosus</name>
    <dbReference type="NCBI Taxonomy" id="5627"/>
    <lineage>
        <taxon>Eukaryota</taxon>
        <taxon>Fungi</taxon>
        <taxon>Dikarya</taxon>
        <taxon>Basidiomycota</taxon>
        <taxon>Agaricomycotina</taxon>
        <taxon>Agaricomycetes</taxon>
        <taxon>Polyporales</taxon>
        <taxon>Grifolaceae</taxon>
        <taxon>Grifola</taxon>
    </lineage>
</organism>
<evidence type="ECO:0000313" key="4">
    <source>
        <dbReference type="EMBL" id="OBZ73593.1"/>
    </source>
</evidence>
<gene>
    <name evidence="4" type="ORF">A0H81_06084</name>
</gene>
<dbReference type="OrthoDB" id="3260031at2759"/>
<proteinExistence type="predicted"/>
<dbReference type="EMBL" id="LUGG01000006">
    <property type="protein sequence ID" value="OBZ73593.1"/>
    <property type="molecule type" value="Genomic_DNA"/>
</dbReference>
<sequence>MHPSTSQTCGINYLRMRMRQRRTKNGAKEVKAFYPTADANRKYTLQDLDLLIGERSRLGISTQRIWETITGSFSRSQSSFVVDRGFRQVKSRGLYKPFTPTLWQSVHSRLQLKYPDHNPDDFWPLRHILDAAHYVLHGTRVDAPAQGTPAAATTSTALPPGTIKTEDFTSLIETVTRTIAQAFATSANMAFANAQPQTSRVSNIANANPNTTSGGCHYCGEFGHVIGGCPKVQEDIDIGRIRATSRTR</sequence>
<evidence type="ECO:0000256" key="1">
    <source>
        <dbReference type="ARBA" id="ARBA00022664"/>
    </source>
</evidence>
<reference evidence="4 5" key="1">
    <citation type="submission" date="2016-03" db="EMBL/GenBank/DDBJ databases">
        <title>Whole genome sequencing of Grifola frondosa 9006-11.</title>
        <authorList>
            <person name="Min B."/>
            <person name="Park H."/>
            <person name="Kim J.-G."/>
            <person name="Cho H."/>
            <person name="Oh Y.-L."/>
            <person name="Kong W.-S."/>
            <person name="Choi I.-G."/>
        </authorList>
    </citation>
    <scope>NUCLEOTIDE SEQUENCE [LARGE SCALE GENOMIC DNA]</scope>
    <source>
        <strain evidence="4 5">9006-11</strain>
    </source>
</reference>
<dbReference type="OMA" id="NYLRMRM"/>
<dbReference type="InterPro" id="IPR036875">
    <property type="entry name" value="Znf_CCHC_sf"/>
</dbReference>
<dbReference type="GO" id="GO:0006397">
    <property type="term" value="P:mRNA processing"/>
    <property type="evidence" value="ECO:0007669"/>
    <property type="project" value="UniProtKB-KW"/>
</dbReference>
<keyword evidence="2" id="KW-0479">Metal-binding</keyword>
<feature type="domain" description="CCHC-type" evidence="3">
    <location>
        <begin position="216"/>
        <end position="231"/>
    </location>
</feature>
<evidence type="ECO:0000256" key="2">
    <source>
        <dbReference type="PROSITE-ProRule" id="PRU00047"/>
    </source>
</evidence>
<keyword evidence="1" id="KW-0507">mRNA processing</keyword>
<dbReference type="Proteomes" id="UP000092993">
    <property type="component" value="Unassembled WGS sequence"/>
</dbReference>
<keyword evidence="2" id="KW-0862">Zinc</keyword>
<dbReference type="AlphaFoldDB" id="A0A1C7M9J1"/>
<dbReference type="GO" id="GO:0008270">
    <property type="term" value="F:zinc ion binding"/>
    <property type="evidence" value="ECO:0007669"/>
    <property type="project" value="UniProtKB-KW"/>
</dbReference>
<comment type="caution">
    <text evidence="4">The sequence shown here is derived from an EMBL/GenBank/DDBJ whole genome shotgun (WGS) entry which is preliminary data.</text>
</comment>
<evidence type="ECO:0000259" key="3">
    <source>
        <dbReference type="PROSITE" id="PS50158"/>
    </source>
</evidence>
<keyword evidence="5" id="KW-1185">Reference proteome</keyword>
<protein>
    <recommendedName>
        <fullName evidence="3">CCHC-type domain-containing protein</fullName>
    </recommendedName>
</protein>
<evidence type="ECO:0000313" key="5">
    <source>
        <dbReference type="Proteomes" id="UP000092993"/>
    </source>
</evidence>
<dbReference type="PROSITE" id="PS50158">
    <property type="entry name" value="ZF_CCHC"/>
    <property type="match status" value="1"/>
</dbReference>
<dbReference type="InterPro" id="IPR001878">
    <property type="entry name" value="Znf_CCHC"/>
</dbReference>
<accession>A0A1C7M9J1</accession>